<protein>
    <recommendedName>
        <fullName evidence="4">Myb-like domain-containing protein</fullName>
    </recommendedName>
</protein>
<dbReference type="GeneID" id="54565559"/>
<dbReference type="RefSeq" id="XP_033669376.1">
    <property type="nucleotide sequence ID" value="XM_033812287.1"/>
</dbReference>
<feature type="compositionally biased region" description="Basic and acidic residues" evidence="1">
    <location>
        <begin position="108"/>
        <end position="118"/>
    </location>
</feature>
<evidence type="ECO:0000313" key="3">
    <source>
        <dbReference type="Proteomes" id="UP000799537"/>
    </source>
</evidence>
<proteinExistence type="predicted"/>
<evidence type="ECO:0008006" key="4">
    <source>
        <dbReference type="Google" id="ProtNLM"/>
    </source>
</evidence>
<feature type="region of interest" description="Disordered" evidence="1">
    <location>
        <begin position="59"/>
        <end position="118"/>
    </location>
</feature>
<dbReference type="OrthoDB" id="5403747at2759"/>
<accession>A0A6A6CML0</accession>
<keyword evidence="3" id="KW-1185">Reference proteome</keyword>
<reference evidence="2" key="1">
    <citation type="journal article" date="2020" name="Stud. Mycol.">
        <title>101 Dothideomycetes genomes: a test case for predicting lifestyles and emergence of pathogens.</title>
        <authorList>
            <person name="Haridas S."/>
            <person name="Albert R."/>
            <person name="Binder M."/>
            <person name="Bloem J."/>
            <person name="Labutti K."/>
            <person name="Salamov A."/>
            <person name="Andreopoulos B."/>
            <person name="Baker S."/>
            <person name="Barry K."/>
            <person name="Bills G."/>
            <person name="Bluhm B."/>
            <person name="Cannon C."/>
            <person name="Castanera R."/>
            <person name="Culley D."/>
            <person name="Daum C."/>
            <person name="Ezra D."/>
            <person name="Gonzalez J."/>
            <person name="Henrissat B."/>
            <person name="Kuo A."/>
            <person name="Liang C."/>
            <person name="Lipzen A."/>
            <person name="Lutzoni F."/>
            <person name="Magnuson J."/>
            <person name="Mondo S."/>
            <person name="Nolan M."/>
            <person name="Ohm R."/>
            <person name="Pangilinan J."/>
            <person name="Park H.-J."/>
            <person name="Ramirez L."/>
            <person name="Alfaro M."/>
            <person name="Sun H."/>
            <person name="Tritt A."/>
            <person name="Yoshinaga Y."/>
            <person name="Zwiers L.-H."/>
            <person name="Turgeon B."/>
            <person name="Goodwin S."/>
            <person name="Spatafora J."/>
            <person name="Crous P."/>
            <person name="Grigoriev I."/>
        </authorList>
    </citation>
    <scope>NUCLEOTIDE SEQUENCE</scope>
    <source>
        <strain evidence="2">ATCC 36951</strain>
    </source>
</reference>
<evidence type="ECO:0000256" key="1">
    <source>
        <dbReference type="SAM" id="MobiDB-lite"/>
    </source>
</evidence>
<organism evidence="2 3">
    <name type="scientific">Zasmidium cellare ATCC 36951</name>
    <dbReference type="NCBI Taxonomy" id="1080233"/>
    <lineage>
        <taxon>Eukaryota</taxon>
        <taxon>Fungi</taxon>
        <taxon>Dikarya</taxon>
        <taxon>Ascomycota</taxon>
        <taxon>Pezizomycotina</taxon>
        <taxon>Dothideomycetes</taxon>
        <taxon>Dothideomycetidae</taxon>
        <taxon>Mycosphaerellales</taxon>
        <taxon>Mycosphaerellaceae</taxon>
        <taxon>Zasmidium</taxon>
    </lineage>
</organism>
<dbReference type="EMBL" id="ML993590">
    <property type="protein sequence ID" value="KAF2168487.1"/>
    <property type="molecule type" value="Genomic_DNA"/>
</dbReference>
<gene>
    <name evidence="2" type="ORF">M409DRAFT_53155</name>
</gene>
<evidence type="ECO:0000313" key="2">
    <source>
        <dbReference type="EMBL" id="KAF2168487.1"/>
    </source>
</evidence>
<dbReference type="AlphaFoldDB" id="A0A6A6CML0"/>
<sequence length="118" mass="13213">MSAIEFTAREQRMMALAWRCFDGEPKVDFDKLARLNGMTNKGSVYNAWTKIRKKLAGELAASPTVTKRTPKKRARDDFDDSDEMPTKKIKGRKASLSKEIVSSDDEDAVAKVETPDDG</sequence>
<dbReference type="Proteomes" id="UP000799537">
    <property type="component" value="Unassembled WGS sequence"/>
</dbReference>
<name>A0A6A6CML0_ZASCE</name>